<feature type="region of interest" description="Disordered" evidence="8">
    <location>
        <begin position="95"/>
        <end position="120"/>
    </location>
</feature>
<dbReference type="InterPro" id="IPR010920">
    <property type="entry name" value="LSM_dom_sf"/>
</dbReference>
<feature type="domain" description="Mechanosensitive ion channel MscS" evidence="10">
    <location>
        <begin position="739"/>
        <end position="796"/>
    </location>
</feature>
<dbReference type="InterPro" id="IPR006685">
    <property type="entry name" value="MscS_channel_2nd"/>
</dbReference>
<dbReference type="AlphaFoldDB" id="A0A9Q0HE87"/>
<evidence type="ECO:0000256" key="3">
    <source>
        <dbReference type="ARBA" id="ARBA00022448"/>
    </source>
</evidence>
<keyword evidence="12" id="KW-1185">Reference proteome</keyword>
<feature type="transmembrane region" description="Helical" evidence="9">
    <location>
        <begin position="340"/>
        <end position="363"/>
    </location>
</feature>
<dbReference type="Pfam" id="PF00924">
    <property type="entry name" value="MS_channel_2nd"/>
    <property type="match status" value="1"/>
</dbReference>
<dbReference type="InterPro" id="IPR023408">
    <property type="entry name" value="MscS_beta-dom_sf"/>
</dbReference>
<evidence type="ECO:0000256" key="1">
    <source>
        <dbReference type="ARBA" id="ARBA00004141"/>
    </source>
</evidence>
<dbReference type="Gene3D" id="2.30.30.60">
    <property type="match status" value="1"/>
</dbReference>
<reference evidence="11" key="1">
    <citation type="journal article" date="2023" name="Plant J.">
        <title>The genome of the king protea, Protea cynaroides.</title>
        <authorList>
            <person name="Chang J."/>
            <person name="Duong T.A."/>
            <person name="Schoeman C."/>
            <person name="Ma X."/>
            <person name="Roodt D."/>
            <person name="Barker N."/>
            <person name="Li Z."/>
            <person name="Van de Peer Y."/>
            <person name="Mizrachi E."/>
        </authorList>
    </citation>
    <scope>NUCLEOTIDE SEQUENCE</scope>
    <source>
        <tissue evidence="11">Young leaves</tissue>
    </source>
</reference>
<evidence type="ECO:0000256" key="7">
    <source>
        <dbReference type="PIRNR" id="PIRNR017209"/>
    </source>
</evidence>
<feature type="region of interest" description="Disordered" evidence="8">
    <location>
        <begin position="1"/>
        <end position="40"/>
    </location>
</feature>
<keyword evidence="4 9" id="KW-0812">Transmembrane</keyword>
<dbReference type="GO" id="GO:0005886">
    <property type="term" value="C:plasma membrane"/>
    <property type="evidence" value="ECO:0007669"/>
    <property type="project" value="UniProtKB-UniRule"/>
</dbReference>
<feature type="compositionally biased region" description="Polar residues" evidence="8">
    <location>
        <begin position="1"/>
        <end position="11"/>
    </location>
</feature>
<keyword evidence="6 7" id="KW-0472">Membrane</keyword>
<evidence type="ECO:0000256" key="2">
    <source>
        <dbReference type="ARBA" id="ARBA00008017"/>
    </source>
</evidence>
<dbReference type="OrthoDB" id="544685at2759"/>
<dbReference type="PANTHER" id="PTHR31618:SF1">
    <property type="entry name" value="EF-HAND DOMAIN-CONTAINING PROTEIN"/>
    <property type="match status" value="1"/>
</dbReference>
<dbReference type="GO" id="GO:0006820">
    <property type="term" value="P:monoatomic anion transport"/>
    <property type="evidence" value="ECO:0007669"/>
    <property type="project" value="TreeGrafter"/>
</dbReference>
<accession>A0A9Q0HE87</accession>
<dbReference type="GO" id="GO:0050982">
    <property type="term" value="P:detection of mechanical stimulus"/>
    <property type="evidence" value="ECO:0007669"/>
    <property type="project" value="UniProtKB-ARBA"/>
</dbReference>
<evidence type="ECO:0000259" key="10">
    <source>
        <dbReference type="Pfam" id="PF00924"/>
    </source>
</evidence>
<protein>
    <recommendedName>
        <fullName evidence="7">Mechanosensitive ion channel protein</fullName>
    </recommendedName>
</protein>
<gene>
    <name evidence="11" type="ORF">NE237_023067</name>
</gene>
<dbReference type="Proteomes" id="UP001141806">
    <property type="component" value="Unassembled WGS sequence"/>
</dbReference>
<feature type="compositionally biased region" description="Gly residues" evidence="8">
    <location>
        <begin position="97"/>
        <end position="113"/>
    </location>
</feature>
<feature type="region of interest" description="Disordered" evidence="8">
    <location>
        <begin position="235"/>
        <end position="274"/>
    </location>
</feature>
<dbReference type="FunFam" id="2.30.30.60:FF:000003">
    <property type="entry name" value="Predicted mechanosensitive ion channel"/>
    <property type="match status" value="1"/>
</dbReference>
<evidence type="ECO:0000256" key="8">
    <source>
        <dbReference type="SAM" id="MobiDB-lite"/>
    </source>
</evidence>
<evidence type="ECO:0000256" key="5">
    <source>
        <dbReference type="ARBA" id="ARBA00022989"/>
    </source>
</evidence>
<feature type="transmembrane region" description="Helical" evidence="9">
    <location>
        <begin position="298"/>
        <end position="320"/>
    </location>
</feature>
<name>A0A9Q0HE87_9MAGN</name>
<evidence type="ECO:0000256" key="4">
    <source>
        <dbReference type="ARBA" id="ARBA00022692"/>
    </source>
</evidence>
<feature type="transmembrane region" description="Helical" evidence="9">
    <location>
        <begin position="720"/>
        <end position="744"/>
    </location>
</feature>
<evidence type="ECO:0000256" key="6">
    <source>
        <dbReference type="ARBA" id="ARBA00023136"/>
    </source>
</evidence>
<feature type="region of interest" description="Disordered" evidence="8">
    <location>
        <begin position="150"/>
        <end position="220"/>
    </location>
</feature>
<comment type="similarity">
    <text evidence="2 7">Belongs to the MscS (TC 1.A.23) family.</text>
</comment>
<dbReference type="PANTHER" id="PTHR31618">
    <property type="entry name" value="MECHANOSENSITIVE ION CHANNEL PROTEIN 5"/>
    <property type="match status" value="1"/>
</dbReference>
<organism evidence="11 12">
    <name type="scientific">Protea cynaroides</name>
    <dbReference type="NCBI Taxonomy" id="273540"/>
    <lineage>
        <taxon>Eukaryota</taxon>
        <taxon>Viridiplantae</taxon>
        <taxon>Streptophyta</taxon>
        <taxon>Embryophyta</taxon>
        <taxon>Tracheophyta</taxon>
        <taxon>Spermatophyta</taxon>
        <taxon>Magnoliopsida</taxon>
        <taxon>Proteales</taxon>
        <taxon>Proteaceae</taxon>
        <taxon>Protea</taxon>
    </lineage>
</organism>
<dbReference type="EMBL" id="JAMYWD010000008">
    <property type="protein sequence ID" value="KAJ4963128.1"/>
    <property type="molecule type" value="Genomic_DNA"/>
</dbReference>
<keyword evidence="3" id="KW-0813">Transport</keyword>
<evidence type="ECO:0000313" key="11">
    <source>
        <dbReference type="EMBL" id="KAJ4963128.1"/>
    </source>
</evidence>
<feature type="compositionally biased region" description="Basic and acidic residues" evidence="8">
    <location>
        <begin position="157"/>
        <end position="166"/>
    </location>
</feature>
<dbReference type="GO" id="GO:0008381">
    <property type="term" value="F:mechanosensitive monoatomic ion channel activity"/>
    <property type="evidence" value="ECO:0007669"/>
    <property type="project" value="TreeGrafter"/>
</dbReference>
<dbReference type="InterPro" id="IPR016688">
    <property type="entry name" value="MscS-like_plants/fungi"/>
</dbReference>
<evidence type="ECO:0000313" key="12">
    <source>
        <dbReference type="Proteomes" id="UP001141806"/>
    </source>
</evidence>
<feature type="transmembrane region" description="Helical" evidence="9">
    <location>
        <begin position="689"/>
        <end position="714"/>
    </location>
</feature>
<sequence length="930" mass="105786">MDSLRQSFTSRDSYRKMSSGGVERERPYERQPMLPISDHECHITDSVDHGQLGEFFVKIDGDNDSNSKNNNAVEQVVELSGSKIWRDCSYDFQKEGGSVGRDGGNEGQIGGGTEDPPSTLIGQFLHKQKTSGEMALDMDLKMDELQNRKLAPVAESSSDRLAKEPKVSSPGASGNHVEISPKRGRQVYDDDSSEEEEHKSRTPSRNCTSNGDECAGVGGRSGVVRCTSNAVFRPTSGLLRPRNKSRLLDPKDEPERKSSRHTAKSGMMKSAKSGMTVEEEEDDPFLEDIPEEFRKAQLSVLTIVEWVSLILIIAAFVASLTVPRLEKKLVWNLHLWKWEVLILVLICGRLVSGWAIRIAVFFIERNFILRKRVLYFVYGVKKAVQNCIWLALVLIVWYAMLDKKVRHDKQANVLSYVTKILVCLLVGTMIWLVKTLLVKVLASSFHVSTYFDRIQDSLFNQYVIETLSGAPLVEIQQTQEENERCIAEIRQLQNAGATIPADLREAVCPSIKGGRVIGSERSERSPRVTKSFKLSGPMTKQQDEGITIDHLHKLNQKNISAWNMKRLMNIIRSGTLSTLDEQILDSSQYEGESKTEIRSEFEAKVAAKKIFRNVAKPRAKYIFLEDLMRFMREDEAVKTMSLFEGANDSKRINKFALKNWVVNAFRERRALALTLNDTKTAVNKLHNMLNIIVGIIIGIIWLLILGIATIHILVLLSSQVLLVVFIFGNTCKTTFEAIIFLFAIHPFDVGDRCEVNGVQVVVEEMNILSTVFLRYDNLKITYPNSVLATLPISNYYRSPDMGDAIDFCIHVSTPLEKIAIMKQRIIRYTEMKEDHWCPGAMVVLRDVEDMNRLKISVWLSHRMNFQDMGERYRCNVRDNRRYRRAFESLMRMGMVLEKGFLRLRHLPRNSHVQGQMTTLKATTNRAWMSI</sequence>
<comment type="subcellular location">
    <subcellularLocation>
        <location evidence="1">Membrane</location>
        <topology evidence="1">Multi-pass membrane protein</topology>
    </subcellularLocation>
</comment>
<comment type="caution">
    <text evidence="11">The sequence shown here is derived from an EMBL/GenBank/DDBJ whole genome shotgun (WGS) entry which is preliminary data.</text>
</comment>
<feature type="transmembrane region" description="Helical" evidence="9">
    <location>
        <begin position="413"/>
        <end position="433"/>
    </location>
</feature>
<dbReference type="SUPFAM" id="SSF50182">
    <property type="entry name" value="Sm-like ribonucleoproteins"/>
    <property type="match status" value="1"/>
</dbReference>
<dbReference type="PIRSF" id="PIRSF017209">
    <property type="entry name" value="Memb_At2g17000_prd"/>
    <property type="match status" value="1"/>
</dbReference>
<evidence type="ECO:0000256" key="9">
    <source>
        <dbReference type="SAM" id="Phobius"/>
    </source>
</evidence>
<feature type="transmembrane region" description="Helical" evidence="9">
    <location>
        <begin position="383"/>
        <end position="401"/>
    </location>
</feature>
<keyword evidence="5 9" id="KW-1133">Transmembrane helix</keyword>
<feature type="compositionally biased region" description="Basic and acidic residues" evidence="8">
    <location>
        <begin position="246"/>
        <end position="257"/>
    </location>
</feature>
<proteinExistence type="inferred from homology"/>